<evidence type="ECO:0000256" key="5">
    <source>
        <dbReference type="ARBA" id="ARBA00022989"/>
    </source>
</evidence>
<feature type="transmembrane region" description="Helical" evidence="8">
    <location>
        <begin position="105"/>
        <end position="125"/>
    </location>
</feature>
<reference evidence="10 11" key="1">
    <citation type="submission" date="2022-08" db="EMBL/GenBank/DDBJ databases">
        <title>Reclassification of Massilia species as members of the genera Telluria, Duganella, Pseudoduganella, Mokoshia gen. nov. and Zemynaea gen. nov. using orthogonal and non-orthogonal genome-based approaches.</title>
        <authorList>
            <person name="Bowman J.P."/>
        </authorList>
    </citation>
    <scope>NUCLEOTIDE SEQUENCE [LARGE SCALE GENOMIC DNA]</scope>
    <source>
        <strain evidence="10 11">JCM 31607</strain>
    </source>
</reference>
<keyword evidence="11" id="KW-1185">Reference proteome</keyword>
<dbReference type="Proteomes" id="UP001205861">
    <property type="component" value="Unassembled WGS sequence"/>
</dbReference>
<comment type="caution">
    <text evidence="10">The sequence shown here is derived from an EMBL/GenBank/DDBJ whole genome shotgun (WGS) entry which is preliminary data.</text>
</comment>
<evidence type="ECO:0000256" key="4">
    <source>
        <dbReference type="ARBA" id="ARBA00022692"/>
    </source>
</evidence>
<gene>
    <name evidence="10" type="ORF">NX773_00535</name>
</gene>
<keyword evidence="4 7" id="KW-0812">Transmembrane</keyword>
<evidence type="ECO:0000256" key="6">
    <source>
        <dbReference type="ARBA" id="ARBA00023136"/>
    </source>
</evidence>
<dbReference type="RefSeq" id="WP_258854455.1">
    <property type="nucleotide sequence ID" value="NZ_JANUGV010000001.1"/>
</dbReference>
<dbReference type="SUPFAM" id="SSF81452">
    <property type="entry name" value="Cytochrome c oxidase subunit III-like"/>
    <property type="match status" value="1"/>
</dbReference>
<dbReference type="InterPro" id="IPR024791">
    <property type="entry name" value="Cyt_c/ubiquinol_Oxase_su3"/>
</dbReference>
<evidence type="ECO:0000256" key="8">
    <source>
        <dbReference type="SAM" id="Phobius"/>
    </source>
</evidence>
<organism evidence="10 11">
    <name type="scientific">Massilia solisilvae</name>
    <dbReference type="NCBI Taxonomy" id="1811225"/>
    <lineage>
        <taxon>Bacteria</taxon>
        <taxon>Pseudomonadati</taxon>
        <taxon>Pseudomonadota</taxon>
        <taxon>Betaproteobacteria</taxon>
        <taxon>Burkholderiales</taxon>
        <taxon>Oxalobacteraceae</taxon>
        <taxon>Telluria group</taxon>
        <taxon>Massilia</taxon>
    </lineage>
</organism>
<dbReference type="PANTHER" id="PTHR11403:SF2">
    <property type="entry name" value="CYTOCHROME BO(3) UBIQUINOL OXIDASE SUBUNIT 3"/>
    <property type="match status" value="1"/>
</dbReference>
<comment type="subcellular location">
    <subcellularLocation>
        <location evidence="1 7">Cell membrane</location>
        <topology evidence="1 7">Multi-pass membrane protein</topology>
    </subcellularLocation>
</comment>
<protein>
    <submittedName>
        <fullName evidence="10">Cytochrome c oxidase subunit 3</fullName>
    </submittedName>
</protein>
<sequence>MTPPIERTSTRSGDALDVRHLPTFAFSHRSPMWWGTMGLMAIEGTVFALAVMTYFYLRSHASRWPMSQFPPDLIWGTVNTCIMLGSVIPNWLVKRAAEKLDLQQVRIWMVVCMLFATAFLVLRVFEFRALNTSWDSDAYGSAVWMLMGLHTTHLVTDFYDSLVLTVLMFTGPLEGKRFVDVSENAAYWYFVVASWIPIYAVVYWGARL</sequence>
<name>A0ABT2BDY0_9BURK</name>
<proteinExistence type="inferred from homology"/>
<dbReference type="Gene3D" id="1.20.120.80">
    <property type="entry name" value="Cytochrome c oxidase, subunit III, four-helix bundle"/>
    <property type="match status" value="1"/>
</dbReference>
<dbReference type="EMBL" id="JANUGV010000001">
    <property type="protein sequence ID" value="MCS0606650.1"/>
    <property type="molecule type" value="Genomic_DNA"/>
</dbReference>
<evidence type="ECO:0000256" key="7">
    <source>
        <dbReference type="RuleBase" id="RU003376"/>
    </source>
</evidence>
<feature type="domain" description="Heme-copper oxidase subunit III family profile" evidence="9">
    <location>
        <begin position="32"/>
        <end position="207"/>
    </location>
</feature>
<dbReference type="InterPro" id="IPR013833">
    <property type="entry name" value="Cyt_c_oxidase_su3_a-hlx"/>
</dbReference>
<evidence type="ECO:0000256" key="1">
    <source>
        <dbReference type="ARBA" id="ARBA00004651"/>
    </source>
</evidence>
<comment type="similarity">
    <text evidence="2 7">Belongs to the cytochrome c oxidase subunit 3 family.</text>
</comment>
<keyword evidence="3" id="KW-1003">Cell membrane</keyword>
<evidence type="ECO:0000256" key="2">
    <source>
        <dbReference type="ARBA" id="ARBA00010581"/>
    </source>
</evidence>
<keyword evidence="5 8" id="KW-1133">Transmembrane helix</keyword>
<dbReference type="PROSITE" id="PS50253">
    <property type="entry name" value="COX3"/>
    <property type="match status" value="1"/>
</dbReference>
<dbReference type="InterPro" id="IPR035973">
    <property type="entry name" value="Cyt_c_oxidase_su3-like_sf"/>
</dbReference>
<accession>A0ABT2BDY0</accession>
<dbReference type="PANTHER" id="PTHR11403">
    <property type="entry name" value="CYTOCHROME C OXIDASE SUBUNIT III"/>
    <property type="match status" value="1"/>
</dbReference>
<keyword evidence="6 8" id="KW-0472">Membrane</keyword>
<evidence type="ECO:0000256" key="3">
    <source>
        <dbReference type="ARBA" id="ARBA00022475"/>
    </source>
</evidence>
<feature type="transmembrane region" description="Helical" evidence="8">
    <location>
        <begin position="186"/>
        <end position="206"/>
    </location>
</feature>
<evidence type="ECO:0000259" key="9">
    <source>
        <dbReference type="PROSITE" id="PS50253"/>
    </source>
</evidence>
<evidence type="ECO:0000313" key="10">
    <source>
        <dbReference type="EMBL" id="MCS0606650.1"/>
    </source>
</evidence>
<feature type="transmembrane region" description="Helical" evidence="8">
    <location>
        <begin position="33"/>
        <end position="57"/>
    </location>
</feature>
<evidence type="ECO:0000313" key="11">
    <source>
        <dbReference type="Proteomes" id="UP001205861"/>
    </source>
</evidence>
<dbReference type="Pfam" id="PF00510">
    <property type="entry name" value="COX3"/>
    <property type="match status" value="1"/>
</dbReference>
<feature type="transmembrane region" description="Helical" evidence="8">
    <location>
        <begin position="73"/>
        <end position="93"/>
    </location>
</feature>
<dbReference type="InterPro" id="IPR000298">
    <property type="entry name" value="Cyt_c_oxidase-like_su3"/>
</dbReference>